<gene>
    <name evidence="1" type="ORF">Spa11_23980</name>
</gene>
<dbReference type="NCBIfam" id="TIGR02436">
    <property type="entry name" value="four helix bundle protein"/>
    <property type="match status" value="1"/>
</dbReference>
<proteinExistence type="predicted"/>
<dbReference type="KEGG" id="bmei:Spa11_23980"/>
<name>A0A518K8S9_9BACT</name>
<dbReference type="EMBL" id="CP036349">
    <property type="protein sequence ID" value="QDV74198.1"/>
    <property type="molecule type" value="Genomic_DNA"/>
</dbReference>
<dbReference type="Gene3D" id="1.20.1440.60">
    <property type="entry name" value="23S rRNA-intervening sequence"/>
    <property type="match status" value="1"/>
</dbReference>
<evidence type="ECO:0008006" key="3">
    <source>
        <dbReference type="Google" id="ProtNLM"/>
    </source>
</evidence>
<dbReference type="SUPFAM" id="SSF158446">
    <property type="entry name" value="IVS-encoded protein-like"/>
    <property type="match status" value="1"/>
</dbReference>
<dbReference type="CDD" id="cd16377">
    <property type="entry name" value="23S_rRNA_IVP_like"/>
    <property type="match status" value="1"/>
</dbReference>
<dbReference type="Proteomes" id="UP000316426">
    <property type="component" value="Chromosome"/>
</dbReference>
<sequence length="125" mass="13899">MMASVSSYRDLKVWQLGVKLSLAVYEATRAFPAEERFGLTSQLRRCAVSVPSNIAEGNARESTKDYLRHLSIASGSLAEMETQLIIASQLGFMSPAAVEKLQSMCDEESRMLRSLQQALRKKVDI</sequence>
<dbReference type="Pfam" id="PF05635">
    <property type="entry name" value="23S_rRNA_IVP"/>
    <property type="match status" value="1"/>
</dbReference>
<accession>A0A518K8S9</accession>
<dbReference type="PANTHER" id="PTHR38471">
    <property type="entry name" value="FOUR HELIX BUNDLE PROTEIN"/>
    <property type="match status" value="1"/>
</dbReference>
<keyword evidence="2" id="KW-1185">Reference proteome</keyword>
<evidence type="ECO:0000313" key="1">
    <source>
        <dbReference type="EMBL" id="QDV74198.1"/>
    </source>
</evidence>
<reference evidence="1 2" key="1">
    <citation type="submission" date="2019-02" db="EMBL/GenBank/DDBJ databases">
        <title>Deep-cultivation of Planctomycetes and their phenomic and genomic characterization uncovers novel biology.</title>
        <authorList>
            <person name="Wiegand S."/>
            <person name="Jogler M."/>
            <person name="Boedeker C."/>
            <person name="Pinto D."/>
            <person name="Vollmers J."/>
            <person name="Rivas-Marin E."/>
            <person name="Kohn T."/>
            <person name="Peeters S.H."/>
            <person name="Heuer A."/>
            <person name="Rast P."/>
            <person name="Oberbeckmann S."/>
            <person name="Bunk B."/>
            <person name="Jeske O."/>
            <person name="Meyerdierks A."/>
            <person name="Storesund J.E."/>
            <person name="Kallscheuer N."/>
            <person name="Luecker S."/>
            <person name="Lage O.M."/>
            <person name="Pohl T."/>
            <person name="Merkel B.J."/>
            <person name="Hornburger P."/>
            <person name="Mueller R.-W."/>
            <person name="Bruemmer F."/>
            <person name="Labrenz M."/>
            <person name="Spormann A.M."/>
            <person name="Op den Camp H."/>
            <person name="Overmann J."/>
            <person name="Amann R."/>
            <person name="Jetten M.S.M."/>
            <person name="Mascher T."/>
            <person name="Medema M.H."/>
            <person name="Devos D.P."/>
            <person name="Kaster A.-K."/>
            <person name="Ovreas L."/>
            <person name="Rohde M."/>
            <person name="Galperin M.Y."/>
            <person name="Jogler C."/>
        </authorList>
    </citation>
    <scope>NUCLEOTIDE SEQUENCE [LARGE SCALE GENOMIC DNA]</scope>
    <source>
        <strain evidence="1 2">Spa11</strain>
    </source>
</reference>
<dbReference type="InterPro" id="IPR012657">
    <property type="entry name" value="23S_rRNA-intervening_sequence"/>
</dbReference>
<dbReference type="NCBIfam" id="NF008911">
    <property type="entry name" value="PRK12275.1-2"/>
    <property type="match status" value="1"/>
</dbReference>
<protein>
    <recommendedName>
        <fullName evidence="3">Four helix bundle protein</fullName>
    </recommendedName>
</protein>
<dbReference type="RefSeq" id="WP_231932901.1">
    <property type="nucleotide sequence ID" value="NZ_CP036349.1"/>
</dbReference>
<dbReference type="AlphaFoldDB" id="A0A518K8S9"/>
<dbReference type="PANTHER" id="PTHR38471:SF2">
    <property type="entry name" value="FOUR HELIX BUNDLE PROTEIN"/>
    <property type="match status" value="1"/>
</dbReference>
<evidence type="ECO:0000313" key="2">
    <source>
        <dbReference type="Proteomes" id="UP000316426"/>
    </source>
</evidence>
<dbReference type="InterPro" id="IPR036583">
    <property type="entry name" value="23S_rRNA_IVS_sf"/>
</dbReference>
<organism evidence="1 2">
    <name type="scientific">Botrimarina mediterranea</name>
    <dbReference type="NCBI Taxonomy" id="2528022"/>
    <lineage>
        <taxon>Bacteria</taxon>
        <taxon>Pseudomonadati</taxon>
        <taxon>Planctomycetota</taxon>
        <taxon>Planctomycetia</taxon>
        <taxon>Pirellulales</taxon>
        <taxon>Lacipirellulaceae</taxon>
        <taxon>Botrimarina</taxon>
    </lineage>
</organism>